<proteinExistence type="predicted"/>
<dbReference type="OrthoDB" id="672950at2"/>
<protein>
    <submittedName>
        <fullName evidence="1">Uncharacterized protein</fullName>
    </submittedName>
</protein>
<reference evidence="1 2" key="1">
    <citation type="submission" date="2016-01" db="EMBL/GenBank/DDBJ databases">
        <authorList>
            <person name="Oliw E.H."/>
        </authorList>
    </citation>
    <scope>NUCLEOTIDE SEQUENCE [LARGE SCALE GENOMIC DNA]</scope>
    <source>
        <strain evidence="1 2">DY10</strain>
    </source>
</reference>
<evidence type="ECO:0000313" key="2">
    <source>
        <dbReference type="Proteomes" id="UP000187941"/>
    </source>
</evidence>
<evidence type="ECO:0000313" key="1">
    <source>
        <dbReference type="EMBL" id="AQG79219.1"/>
    </source>
</evidence>
<dbReference type="Proteomes" id="UP000187941">
    <property type="component" value="Chromosome"/>
</dbReference>
<organism evidence="1 2">
    <name type="scientific">Spirosoma montaniterrae</name>
    <dbReference type="NCBI Taxonomy" id="1178516"/>
    <lineage>
        <taxon>Bacteria</taxon>
        <taxon>Pseudomonadati</taxon>
        <taxon>Bacteroidota</taxon>
        <taxon>Cytophagia</taxon>
        <taxon>Cytophagales</taxon>
        <taxon>Cytophagaceae</taxon>
        <taxon>Spirosoma</taxon>
    </lineage>
</organism>
<name>A0A1P9WV36_9BACT</name>
<dbReference type="KEGG" id="smon:AWR27_07700"/>
<accession>A0A1P9WV36</accession>
<dbReference type="AlphaFoldDB" id="A0A1P9WV36"/>
<gene>
    <name evidence="1" type="ORF">AWR27_07700</name>
</gene>
<keyword evidence="2" id="KW-1185">Reference proteome</keyword>
<sequence>MNIHAIIHEQIEWDGTAKSFQLKANDSIGDLWVAFPNEYSHRRRGPFYFMDQEYETIFHSKESSCRQVKISANNFYKIGSEYIFKTTWQRVPTQRGELTYYALYLPEFAVPTNVNVTDARSEGREFTKNVFRDDDKHRFVVYVECTSRYGFFDFNINCRFHERQVFFSHAEYNDYKTVPFYGHLNAWKWLASDDEVEQIEQVFVTNHYHNNMGDQYHVNQAGAVGPNSSASGNTFNQMNNPLADNLNYEQLAEELSLLRQALLPNATSPEHYQAIGEVANAELAAKEKNGSKLIKHLTAAGKWVFDFATKVGTSVVTDLIKSQM</sequence>
<dbReference type="EMBL" id="CP014263">
    <property type="protein sequence ID" value="AQG79219.1"/>
    <property type="molecule type" value="Genomic_DNA"/>
</dbReference>
<dbReference type="RefSeq" id="WP_077130660.1">
    <property type="nucleotide sequence ID" value="NZ_CP014263.1"/>
</dbReference>